<dbReference type="InterPro" id="IPR013149">
    <property type="entry name" value="ADH-like_C"/>
</dbReference>
<reference evidence="3" key="1">
    <citation type="journal article" date="2019" name="Int. J. Syst. Evol. Microbiol.">
        <title>The Global Catalogue of Microorganisms (GCM) 10K type strain sequencing project: providing services to taxonomists for standard genome sequencing and annotation.</title>
        <authorList>
            <consortium name="The Broad Institute Genomics Platform"/>
            <consortium name="The Broad Institute Genome Sequencing Center for Infectious Disease"/>
            <person name="Wu L."/>
            <person name="Ma J."/>
        </authorList>
    </citation>
    <scope>NUCLEOTIDE SEQUENCE [LARGE SCALE GENOMIC DNA]</scope>
    <source>
        <strain evidence="3">JCM 17664</strain>
    </source>
</reference>
<dbReference type="InterPro" id="IPR036291">
    <property type="entry name" value="NAD(P)-bd_dom_sf"/>
</dbReference>
<sequence length="320" mass="34104">MKAAVIHAFGEIPQYREFPDPVPLENEVLVEVKASVLENFDKLTVAGTHYSSRQLFPQFPAIPGTDGVGRNLEGKLVAFGNVRPPYGAFAEKVVAGYALPVPEGIDPADAAAILPSVLTSLLPLKYAAKLLPGETVLVNGATGVSGRIAVQVAKMLGAGKVVGTGRNKRSLALLSKLGADETISLDQPEEQLAEAFIRGNEGRGYDVVVDFLWGRPAEILISTFIPQEAGFAKRRIRYIQIGEKAGAHVSLPGSALRTSGLELMGVGQVPQQALSEEIAAVWEGIGTGKFYMEIEKVPLSGIADAWQQDDLQGKRLVVVP</sequence>
<keyword evidence="3" id="KW-1185">Reference proteome</keyword>
<dbReference type="Gene3D" id="3.90.180.10">
    <property type="entry name" value="Medium-chain alcohol dehydrogenases, catalytic domain"/>
    <property type="match status" value="1"/>
</dbReference>
<dbReference type="InterPro" id="IPR051397">
    <property type="entry name" value="Zn-ADH-like_protein"/>
</dbReference>
<dbReference type="SUPFAM" id="SSF50129">
    <property type="entry name" value="GroES-like"/>
    <property type="match status" value="1"/>
</dbReference>
<evidence type="ECO:0000313" key="2">
    <source>
        <dbReference type="EMBL" id="GAA4318273.1"/>
    </source>
</evidence>
<comment type="caution">
    <text evidence="2">The sequence shown here is derived from an EMBL/GenBank/DDBJ whole genome shotgun (WGS) entry which is preliminary data.</text>
</comment>
<feature type="domain" description="Enoyl reductase (ER)" evidence="1">
    <location>
        <begin position="10"/>
        <end position="319"/>
    </location>
</feature>
<dbReference type="PANTHER" id="PTHR43677:SF11">
    <property type="entry name" value="ZINC-CONTAINING ALCOHOL DEHYDROGENASE"/>
    <property type="match status" value="1"/>
</dbReference>
<dbReference type="SMART" id="SM00829">
    <property type="entry name" value="PKS_ER"/>
    <property type="match status" value="1"/>
</dbReference>
<dbReference type="InterPro" id="IPR011032">
    <property type="entry name" value="GroES-like_sf"/>
</dbReference>
<dbReference type="EMBL" id="BAABFN010000021">
    <property type="protein sequence ID" value="GAA4318273.1"/>
    <property type="molecule type" value="Genomic_DNA"/>
</dbReference>
<evidence type="ECO:0000259" key="1">
    <source>
        <dbReference type="SMART" id="SM00829"/>
    </source>
</evidence>
<evidence type="ECO:0000313" key="3">
    <source>
        <dbReference type="Proteomes" id="UP001501207"/>
    </source>
</evidence>
<dbReference type="InterPro" id="IPR020843">
    <property type="entry name" value="ER"/>
</dbReference>
<proteinExistence type="predicted"/>
<dbReference type="RefSeq" id="WP_344980999.1">
    <property type="nucleotide sequence ID" value="NZ_BAABFN010000021.1"/>
</dbReference>
<organism evidence="2 3">
    <name type="scientific">Compostibacter hankyongensis</name>
    <dbReference type="NCBI Taxonomy" id="1007089"/>
    <lineage>
        <taxon>Bacteria</taxon>
        <taxon>Pseudomonadati</taxon>
        <taxon>Bacteroidota</taxon>
        <taxon>Chitinophagia</taxon>
        <taxon>Chitinophagales</taxon>
        <taxon>Chitinophagaceae</taxon>
        <taxon>Compostibacter</taxon>
    </lineage>
</organism>
<dbReference type="SUPFAM" id="SSF51735">
    <property type="entry name" value="NAD(P)-binding Rossmann-fold domains"/>
    <property type="match status" value="1"/>
</dbReference>
<protein>
    <submittedName>
        <fullName evidence="2">Zinc-binding alcohol dehydrogenase family protein</fullName>
    </submittedName>
</protein>
<gene>
    <name evidence="2" type="ORF">GCM10023143_30920</name>
</gene>
<dbReference type="Pfam" id="PF00107">
    <property type="entry name" value="ADH_zinc_N"/>
    <property type="match status" value="1"/>
</dbReference>
<dbReference type="Gene3D" id="3.40.50.720">
    <property type="entry name" value="NAD(P)-binding Rossmann-like Domain"/>
    <property type="match status" value="1"/>
</dbReference>
<accession>A0ABP8G685</accession>
<dbReference type="Proteomes" id="UP001501207">
    <property type="component" value="Unassembled WGS sequence"/>
</dbReference>
<name>A0ABP8G685_9BACT</name>
<dbReference type="PANTHER" id="PTHR43677">
    <property type="entry name" value="SHORT-CHAIN DEHYDROGENASE/REDUCTASE"/>
    <property type="match status" value="1"/>
</dbReference>